<dbReference type="KEGG" id="tad:TRIADDRAFT_19795"/>
<dbReference type="InterPro" id="IPR019749">
    <property type="entry name" value="Band_41_domain"/>
</dbReference>
<dbReference type="InterPro" id="IPR015009">
    <property type="entry name" value="Vinculin-bd_dom"/>
</dbReference>
<dbReference type="PROSITE" id="PS00661">
    <property type="entry name" value="FERM_2"/>
    <property type="match status" value="1"/>
</dbReference>
<dbReference type="Pfam" id="PF09141">
    <property type="entry name" value="Talin_middle"/>
    <property type="match status" value="1"/>
</dbReference>
<dbReference type="SUPFAM" id="SSF47031">
    <property type="entry name" value="Second domain of FERM"/>
    <property type="match status" value="1"/>
</dbReference>
<dbReference type="InterPro" id="IPR019748">
    <property type="entry name" value="FERM_central"/>
</dbReference>
<dbReference type="GO" id="GO:0001726">
    <property type="term" value="C:ruffle"/>
    <property type="evidence" value="ECO:0007669"/>
    <property type="project" value="InterPro"/>
</dbReference>
<dbReference type="InterPro" id="IPR037438">
    <property type="entry name" value="Talin1/2-RS"/>
</dbReference>
<evidence type="ECO:0000313" key="8">
    <source>
        <dbReference type="Proteomes" id="UP000009022"/>
    </source>
</evidence>
<dbReference type="GO" id="GO:0005737">
    <property type="term" value="C:cytoplasm"/>
    <property type="evidence" value="ECO:0000318"/>
    <property type="project" value="GO_Central"/>
</dbReference>
<feature type="domain" description="I/LWEQ" evidence="6">
    <location>
        <begin position="2185"/>
        <end position="2440"/>
    </location>
</feature>
<dbReference type="OMA" id="VDMTQHY"/>
<dbReference type="Gene3D" id="2.30.29.30">
    <property type="entry name" value="Pleckstrin-homology domain (PH domain)/Phosphotyrosine-binding domain (PTB)"/>
    <property type="match status" value="1"/>
</dbReference>
<dbReference type="Gene3D" id="1.20.80.10">
    <property type="match status" value="1"/>
</dbReference>
<dbReference type="Pfam" id="PF25177">
    <property type="entry name" value="Talin_VBS2"/>
    <property type="match status" value="1"/>
</dbReference>
<dbReference type="InterPro" id="IPR054060">
    <property type="entry name" value="TLN1-like_RS"/>
</dbReference>
<dbReference type="SUPFAM" id="SSF50729">
    <property type="entry name" value="PH domain-like"/>
    <property type="match status" value="1"/>
</dbReference>
<dbReference type="Gene3D" id="1.20.1420.10">
    <property type="entry name" value="Talin, central domain"/>
    <property type="match status" value="8"/>
</dbReference>
<dbReference type="SMART" id="SM00307">
    <property type="entry name" value="ILWEQ"/>
    <property type="match status" value="1"/>
</dbReference>
<proteinExistence type="predicted"/>
<accession>B3RHY4</accession>
<dbReference type="FunFam" id="2.30.29.30:FF:000028">
    <property type="entry name" value="Talin 2"/>
    <property type="match status" value="1"/>
</dbReference>
<dbReference type="GO" id="GO:0005200">
    <property type="term" value="F:structural constituent of cytoskeleton"/>
    <property type="evidence" value="ECO:0007669"/>
    <property type="project" value="InterPro"/>
</dbReference>
<dbReference type="PROSITE" id="PS50945">
    <property type="entry name" value="I_LWEQ"/>
    <property type="match status" value="1"/>
</dbReference>
<dbReference type="InterPro" id="IPR011993">
    <property type="entry name" value="PH-like_dom_sf"/>
</dbReference>
<dbReference type="OrthoDB" id="10262320at2759"/>
<dbReference type="eggNOG" id="KOG4261">
    <property type="taxonomic scope" value="Eukaryota"/>
</dbReference>
<dbReference type="InterPro" id="IPR000299">
    <property type="entry name" value="FERM_domain"/>
</dbReference>
<evidence type="ECO:0000313" key="7">
    <source>
        <dbReference type="EMBL" id="EDV28944.1"/>
    </source>
</evidence>
<dbReference type="InterPro" id="IPR035964">
    <property type="entry name" value="I/LWEQ_dom_sf"/>
</dbReference>
<evidence type="ECO:0000259" key="6">
    <source>
        <dbReference type="PROSITE" id="PS50945"/>
    </source>
</evidence>
<dbReference type="GO" id="GO:0030036">
    <property type="term" value="P:actin cytoskeleton organization"/>
    <property type="evidence" value="ECO:0000318"/>
    <property type="project" value="GO_Central"/>
</dbReference>
<keyword evidence="2" id="KW-0963">Cytoplasm</keyword>
<evidence type="ECO:0008006" key="9">
    <source>
        <dbReference type="Google" id="ProtNLM"/>
    </source>
</evidence>
<keyword evidence="3" id="KW-0206">Cytoskeleton</keyword>
<dbReference type="GO" id="GO:0005856">
    <property type="term" value="C:cytoskeleton"/>
    <property type="evidence" value="ECO:0007669"/>
    <property type="project" value="UniProtKB-SubCell"/>
</dbReference>
<feature type="region of interest" description="Disordered" evidence="4">
    <location>
        <begin position="397"/>
        <end position="432"/>
    </location>
</feature>
<dbReference type="EMBL" id="DS985241">
    <property type="protein sequence ID" value="EDV28944.1"/>
    <property type="molecule type" value="Genomic_DNA"/>
</dbReference>
<dbReference type="Pfam" id="PF01608">
    <property type="entry name" value="I_LWEQ"/>
    <property type="match status" value="2"/>
</dbReference>
<dbReference type="FunCoup" id="B3RHY4">
    <property type="interactions" value="1328"/>
</dbReference>
<dbReference type="SUPFAM" id="SSF47220">
    <property type="entry name" value="alpha-catenin/vinculin-like"/>
    <property type="match status" value="4"/>
</dbReference>
<dbReference type="GeneID" id="6749361"/>
<evidence type="ECO:0000256" key="4">
    <source>
        <dbReference type="SAM" id="MobiDB-lite"/>
    </source>
</evidence>
<protein>
    <recommendedName>
        <fullName evidence="9">FERM domain-containing protein</fullName>
    </recommendedName>
</protein>
<dbReference type="CDD" id="cd10569">
    <property type="entry name" value="FERM_C_Talin"/>
    <property type="match status" value="1"/>
</dbReference>
<feature type="non-terminal residue" evidence="7">
    <location>
        <position position="1"/>
    </location>
</feature>
<dbReference type="InterPro" id="IPR014352">
    <property type="entry name" value="FERM/acyl-CoA-bd_prot_sf"/>
</dbReference>
<dbReference type="InterPro" id="IPR015224">
    <property type="entry name" value="Talin_cent"/>
</dbReference>
<dbReference type="CTD" id="6749361"/>
<dbReference type="GO" id="GO:0051015">
    <property type="term" value="F:actin filament binding"/>
    <property type="evidence" value="ECO:0007669"/>
    <property type="project" value="InterPro"/>
</dbReference>
<evidence type="ECO:0000256" key="3">
    <source>
        <dbReference type="ARBA" id="ARBA00023212"/>
    </source>
</evidence>
<dbReference type="Gene3D" id="1.20.120.230">
    <property type="entry name" value="Alpha-catenin/vinculin-like"/>
    <property type="match status" value="4"/>
</dbReference>
<dbReference type="FunFam" id="1.20.80.10:FF:000007">
    <property type="entry name" value="Talin 2"/>
    <property type="match status" value="1"/>
</dbReference>
<evidence type="ECO:0000259" key="5">
    <source>
        <dbReference type="PROSITE" id="PS50057"/>
    </source>
</evidence>
<gene>
    <name evidence="7" type="ORF">TRIADDRAFT_19795</name>
</gene>
<evidence type="ECO:0000256" key="1">
    <source>
        <dbReference type="ARBA" id="ARBA00004245"/>
    </source>
</evidence>
<dbReference type="InterPro" id="IPR002558">
    <property type="entry name" value="ILWEQ_dom"/>
</dbReference>
<dbReference type="SMART" id="SM00295">
    <property type="entry name" value="B41"/>
    <property type="match status" value="1"/>
</dbReference>
<dbReference type="CDD" id="cd17089">
    <property type="entry name" value="FERM_F0_TLN"/>
    <property type="match status" value="1"/>
</dbReference>
<dbReference type="HOGENOM" id="CLU_000364_1_1_1"/>
<evidence type="ECO:0000256" key="2">
    <source>
        <dbReference type="ARBA" id="ARBA00022490"/>
    </source>
</evidence>
<feature type="domain" description="FERM" evidence="5">
    <location>
        <begin position="68"/>
        <end position="384"/>
    </location>
</feature>
<dbReference type="Pfam" id="PF02174">
    <property type="entry name" value="IRS"/>
    <property type="match status" value="1"/>
</dbReference>
<dbReference type="InterPro" id="IPR036476">
    <property type="entry name" value="Talin_cent_sf"/>
</dbReference>
<sequence>FDSSSIIYDVCKSIYEKFSDYNLGPEADYGLFLADEDPKKGIWLDPGHALDFYMLKNGDLVEYRRRMRPLKVKMLDGTVKTVMADDSHHVGQLIKSICLKLGIQNSDEFSLVVEEVNDEISNKTQTKDKTIQRDQKKLDQLIKKLHTDDELNWLAHEKTLREQGVDESQTLVLRRRFFFADSNVSTLDPVQLNLLYVQTRDDIIKGTHPVTFEEACTFGGLQCQIQIGNHDPSKHKPGYVDLKQYLPAEYVKMRGAERKILSEHAELGGLSELEAKEQYVKQCRALKTYGVTFFVVKEKIKGKNKLAPRLLGITRDSVLRVDEKTKEVLKSWPLTTIRRWAASANSFTLDFGDYSDSFYSVQTKEGEQISQLIAGYIDIIIKKRRVEGRQLDFDEEGAVMEDSVSPASATVIQQRQGNSAHSESQSVSVPGIVGQGGQAPQSLIMGSVQQNAHISSKEKHAHQLHAPQSPKAAFLSNISAGFMAASATTAALDEPAELPDLGSDPASLQWKRNTLHISQENVRANIAAINGSAAAIILLTSNPDKEIDYTAIGSSVTTISSNMNDMAKRIKMIAALQDDEYSVDLITATKELASAFVKLLKSSQPESMESRQSLLEAANDAGIHSKRILTYMGDKTLNEQFHEDLLNAAKAVALATTTLMKQAKNVASNSNDPSLQDTVIITAKNGAISSSQLVTCVKILSPTLDSLLCQEQLFDAGQNVIKAINNVVAACKNESVDEDLQEDVDEAANQVKIAIDNLNNFVKGNLSSSNEISKYDGICDVILDASEKLFNSVGNAVEMIKQAKMMAQGASDLVNSIKLEATEEQYEGDRQKSLLSAARMVSDATGQMVAAAKACTQRPNDPVLQQELKRTAENLRYSVNAASGNALIRKRIFDLEIAAKQLAISTMQLIAAAHGVSTSNRNENSQKDLEAKCKSTGDSCAKLIEGYNNSAANPNKTGYLLALISASEEMIQPASDLITSARSANPHVNNMAAANQLSAFTKATVTALNDLKTACNKASEVCGSVEMDTTLEVVDSLIEDLAAIRVAVDAKKLLPLPGESLEACTMELGATCKSLGSAMAQLITAATQGNESYTGLAGRDMTNLLRALTGSVRGVAAGSDDVIEQAKIINNADEVLRKSNTLLSNAKLLALNPGDPNLKTLLHEAAKDMASALTKCIDCLPGQNDVNTAIDSIRDSSNSLKANVRPILSLSRDRSLQDCQNKLSTMAASLNVLANEVVKVSTNSSQELPDSAKKFAAMHSRLLSTGSDVAGHFDDNLEQDKIVGNLRNISKSSINLLSTAKLHSMNPSAPNIRNELTAAVRAVAEGINKLIDSCTKVSSLGAKECERGLRRIQVMAGVIDSPKEPVTDASYFACLETVVEKSKLLGETMSSVNNHAKKSEEPEFINAVKMSVDLMCILLEAAAQAAYLVAISDPSSIAGKPGLIDQAYFARLKQAIIQATDTVAKTDSTSEELLVAATEIAKNSTLLCTACKEVSVKTSNPVAKRQFVLSAKDVANGTGNVVRSIRNLAAAYSNDAKETCIAATRPLVEAVESLILYASSPEFASVPAKINTKAQEAQVPIVTAGKVIVSTGSTLFSAARDLMFDGEDNTQPSKLSGHIKGVLSAIKQLVAAIKEKAPGQQEISLALDQINRCITAINQNALLAISGMLSPQEDATLQALQDRMTGLVNEMLYSVDGLATAAKGEPEKLGHQVTSFTNFIEPLTNAAIGAASVMNNQSQQRNLLDQTKTVTEALYSLMSAAKEAGGNVKASNIVEAKPEHSFVDYQTRIARTAKAIATCSQDMVSTRIKTSVYEVGKSSLALTKLCGLVESDPDDQSLKRKLADSARSLAENVSYLMAAMQSGSRGTQACIDGCTILSGLIGDLSTYSMFASAGTLESEVENDSFVNYRDEILLAAKSLAEDCSKLTASSSFTQEQLADDIHKIIDRISCLSNSIKLGASALPVAELDTQVMLLNSAMDVAVALNNLLNATKSASGKPDSDPSFAELKTNAKSLVESVSSLIKTVTTVGTSSARGLRALESTINAISHELKSIDKPPENSERKVTPEDLIRSTKGITVATARAVACGNSGKQEDILAAANAGRQAVFNMIEMVKLAALECNLDVKTDLISSCQDCVNYFLKLLQSLSQTLENPTTERKQSLPLQSRYVASAVSELVRIARELKGNDYVDPEDPATMAENELLNAAASIEMAAKKLEKLKPRQMKNSADESLNFEEQIIEAAKSITSATALLIKCATVAQRELVEQGKIKDIKGGESTQEESQWSEGLISAARMVATAVGALCDAANAAVQGNASVERLVSSAKAVAASTAQLLVACQVKADKESKSNARLQKCLALTLILIQAAGNAVKKATDSLVKAAKVARGDRNSDPIGQPVIVNKKLVGSLAQEIEAQEAILKKERELEEAKKRLAAIRKAKYHHDSQNKPGKGSETPETSGSSSSGLDAFGSQ</sequence>
<feature type="region of interest" description="Disordered" evidence="4">
    <location>
        <begin position="2433"/>
        <end position="2468"/>
    </location>
</feature>
<dbReference type="InterPro" id="IPR002404">
    <property type="entry name" value="IRS_PTB"/>
</dbReference>
<dbReference type="InterPro" id="IPR036723">
    <property type="entry name" value="Alpha-catenin/vinculin-like_sf"/>
</dbReference>
<dbReference type="InterPro" id="IPR054082">
    <property type="entry name" value="Talin_IBS2B"/>
</dbReference>
<dbReference type="InterPro" id="IPR035963">
    <property type="entry name" value="FERM_2"/>
</dbReference>
<dbReference type="Pfam" id="PF08913">
    <property type="entry name" value="VBS"/>
    <property type="match status" value="1"/>
</dbReference>
<dbReference type="SMART" id="SM01244">
    <property type="entry name" value="IRS"/>
    <property type="match status" value="1"/>
</dbReference>
<dbReference type="Pfam" id="PF16511">
    <property type="entry name" value="FERM_f0"/>
    <property type="match status" value="1"/>
</dbReference>
<dbReference type="CDD" id="cd17090">
    <property type="entry name" value="FERM_F1_TLN"/>
    <property type="match status" value="1"/>
</dbReference>
<feature type="compositionally biased region" description="Low complexity" evidence="4">
    <location>
        <begin position="2448"/>
        <end position="2461"/>
    </location>
</feature>
<dbReference type="CDD" id="cd12150">
    <property type="entry name" value="talin-RS"/>
    <property type="match status" value="1"/>
</dbReference>
<dbReference type="Pfam" id="PF21896">
    <property type="entry name" value="Talin_IBS2B"/>
    <property type="match status" value="3"/>
</dbReference>
<dbReference type="InParanoid" id="B3RHY4"/>
<feature type="region of interest" description="Disordered" evidence="4">
    <location>
        <begin position="449"/>
        <end position="468"/>
    </location>
</feature>
<reference evidence="7 8" key="1">
    <citation type="journal article" date="2008" name="Nature">
        <title>The Trichoplax genome and the nature of placozoans.</title>
        <authorList>
            <person name="Srivastava M."/>
            <person name="Begovic E."/>
            <person name="Chapman J."/>
            <person name="Putnam N.H."/>
            <person name="Hellsten U."/>
            <person name="Kawashima T."/>
            <person name="Kuo A."/>
            <person name="Mitros T."/>
            <person name="Salamov A."/>
            <person name="Carpenter M.L."/>
            <person name="Signorovitch A.Y."/>
            <person name="Moreno M.A."/>
            <person name="Kamm K."/>
            <person name="Grimwood J."/>
            <person name="Schmutz J."/>
            <person name="Shapiro H."/>
            <person name="Grigoriev I.V."/>
            <person name="Buss L.W."/>
            <person name="Schierwater B."/>
            <person name="Dellaporta S.L."/>
            <person name="Rokhsar D.S."/>
        </authorList>
    </citation>
    <scope>NUCLEOTIDE SEQUENCE [LARGE SCALE GENOMIC DNA]</scope>
    <source>
        <strain evidence="7 8">Grell-BS-1999</strain>
    </source>
</reference>
<dbReference type="PROSITE" id="PS00660">
    <property type="entry name" value="FERM_1"/>
    <property type="match status" value="1"/>
</dbReference>
<feature type="compositionally biased region" description="Polar residues" evidence="4">
    <location>
        <begin position="405"/>
        <end position="428"/>
    </location>
</feature>
<dbReference type="Pfam" id="PF21865">
    <property type="entry name" value="TLN1-like_RS"/>
    <property type="match status" value="2"/>
</dbReference>
<dbReference type="SUPFAM" id="SSF109880">
    <property type="entry name" value="A middle domain of Talin 1"/>
    <property type="match status" value="1"/>
</dbReference>
<dbReference type="InterPro" id="IPR049108">
    <property type="entry name" value="Talin_R4"/>
</dbReference>
<dbReference type="SUPFAM" id="SSF54236">
    <property type="entry name" value="Ubiquitin-like"/>
    <property type="match status" value="1"/>
</dbReference>
<organism evidence="7 8">
    <name type="scientific">Trichoplax adhaerens</name>
    <name type="common">Trichoplax reptans</name>
    <dbReference type="NCBI Taxonomy" id="10228"/>
    <lineage>
        <taxon>Eukaryota</taxon>
        <taxon>Metazoa</taxon>
        <taxon>Placozoa</taxon>
        <taxon>Uniplacotomia</taxon>
        <taxon>Trichoplacea</taxon>
        <taxon>Trichoplacidae</taxon>
        <taxon>Trichoplax</taxon>
    </lineage>
</organism>
<dbReference type="InterPro" id="IPR032425">
    <property type="entry name" value="FERM_f0"/>
</dbReference>
<name>B3RHY4_TRIAD</name>
<dbReference type="Pfam" id="PF21692">
    <property type="entry name" value="Talin_R4"/>
    <property type="match status" value="1"/>
</dbReference>
<dbReference type="Gene3D" id="3.10.20.90">
    <property type="entry name" value="Phosphatidylinositol 3-kinase Catalytic Subunit, Chain A, domain 1"/>
    <property type="match status" value="2"/>
</dbReference>
<dbReference type="PANTHER" id="PTHR19981">
    <property type="entry name" value="TALIN"/>
    <property type="match status" value="1"/>
</dbReference>
<dbReference type="GO" id="GO:0005178">
    <property type="term" value="F:integrin binding"/>
    <property type="evidence" value="ECO:0000318"/>
    <property type="project" value="GO_Central"/>
</dbReference>
<keyword evidence="8" id="KW-1185">Reference proteome</keyword>
<comment type="subcellular location">
    <subcellularLocation>
        <location evidence="1">Cytoplasm</location>
        <location evidence="1">Cytoskeleton</location>
    </subcellularLocation>
</comment>
<dbReference type="PROSITE" id="PS50057">
    <property type="entry name" value="FERM_3"/>
    <property type="match status" value="1"/>
</dbReference>
<dbReference type="PhylomeDB" id="B3RHY4"/>
<dbReference type="RefSeq" id="XP_002108146.1">
    <property type="nucleotide sequence ID" value="XM_002108110.1"/>
</dbReference>
<dbReference type="Gene3D" id="1.20.1410.10">
    <property type="entry name" value="I/LWEQ domain"/>
    <property type="match status" value="1"/>
</dbReference>
<dbReference type="InterPro" id="IPR029071">
    <property type="entry name" value="Ubiquitin-like_domsf"/>
</dbReference>
<dbReference type="CDD" id="cd14473">
    <property type="entry name" value="FERM_B-lobe"/>
    <property type="match status" value="1"/>
</dbReference>
<dbReference type="PANTHER" id="PTHR19981:SF1">
    <property type="entry name" value="RHEA, ISOFORM B"/>
    <property type="match status" value="1"/>
</dbReference>
<dbReference type="SUPFAM" id="SSF109885">
    <property type="entry name" value="I/LWEQ domain"/>
    <property type="match status" value="4"/>
</dbReference>
<dbReference type="STRING" id="10228.B3RHY4"/>
<dbReference type="GO" id="GO:0005925">
    <property type="term" value="C:focal adhesion"/>
    <property type="evidence" value="ECO:0000318"/>
    <property type="project" value="GO_Central"/>
</dbReference>
<dbReference type="Proteomes" id="UP000009022">
    <property type="component" value="Unassembled WGS sequence"/>
</dbReference>
<dbReference type="InterPro" id="IPR019747">
    <property type="entry name" value="FERM_CS"/>
</dbReference>
<dbReference type="FunFam" id="1.20.1410.10:FF:000001">
    <property type="entry name" value="Talin 2"/>
    <property type="match status" value="1"/>
</dbReference>
<dbReference type="InterPro" id="IPR057346">
    <property type="entry name" value="Talin1/2_VBS2"/>
</dbReference>
<dbReference type="GO" id="GO:0098609">
    <property type="term" value="P:cell-cell adhesion"/>
    <property type="evidence" value="ECO:0000318"/>
    <property type="project" value="GO_Central"/>
</dbReference>
<dbReference type="GO" id="GO:0005886">
    <property type="term" value="C:plasma membrane"/>
    <property type="evidence" value="ECO:0000318"/>
    <property type="project" value="GO_Central"/>
</dbReference>